<feature type="binding site" evidence="7">
    <location>
        <position position="68"/>
    </location>
    <ligand>
        <name>tRNA</name>
        <dbReference type="ChEBI" id="CHEBI:17843"/>
    </ligand>
</feature>
<dbReference type="SUPFAM" id="SSF53178">
    <property type="entry name" value="Peptidyl-tRNA hydrolase-like"/>
    <property type="match status" value="1"/>
</dbReference>
<dbReference type="PATRIC" id="fig|1632867.3.peg.3154"/>
<keyword evidence="3 7" id="KW-0378">Hydrolase</keyword>
<comment type="subcellular location">
    <subcellularLocation>
        <location evidence="7">Cytoplasm</location>
    </subcellularLocation>
</comment>
<feature type="binding site" evidence="7">
    <location>
        <position position="66"/>
    </location>
    <ligand>
        <name>tRNA</name>
        <dbReference type="ChEBI" id="CHEBI:17843"/>
    </ligand>
</feature>
<dbReference type="FunFam" id="3.40.50.1470:FF:000001">
    <property type="entry name" value="Peptidyl-tRNA hydrolase"/>
    <property type="match status" value="1"/>
</dbReference>
<evidence type="ECO:0000256" key="3">
    <source>
        <dbReference type="ARBA" id="ARBA00022801"/>
    </source>
</evidence>
<dbReference type="GO" id="GO:0005737">
    <property type="term" value="C:cytoplasm"/>
    <property type="evidence" value="ECO:0007669"/>
    <property type="project" value="UniProtKB-SubCell"/>
</dbReference>
<comment type="subunit">
    <text evidence="7">Monomer.</text>
</comment>
<comment type="function">
    <text evidence="7">Catalyzes the release of premature peptidyl moieties from peptidyl-tRNA molecules trapped in stalled 50S ribosomal subunits, and thus maintains levels of free tRNAs and 50S ribosomes.</text>
</comment>
<proteinExistence type="inferred from homology"/>
<feature type="active site" description="Proton acceptor" evidence="7">
    <location>
        <position position="20"/>
    </location>
</feature>
<dbReference type="GO" id="GO:0004045">
    <property type="term" value="F:peptidyl-tRNA hydrolase activity"/>
    <property type="evidence" value="ECO:0007669"/>
    <property type="project" value="UniProtKB-UniRule"/>
</dbReference>
<dbReference type="OrthoDB" id="9800507at2"/>
<dbReference type="Gene3D" id="3.40.50.1470">
    <property type="entry name" value="Peptidyl-tRNA hydrolase"/>
    <property type="match status" value="1"/>
</dbReference>
<comment type="function">
    <text evidence="7">Hydrolyzes ribosome-free peptidyl-tRNAs (with 1 or more amino acids incorporated), which drop off the ribosome during protein synthesis, or as a result of ribosome stalling.</text>
</comment>
<comment type="catalytic activity">
    <reaction evidence="7 8">
        <text>an N-acyl-L-alpha-aminoacyl-tRNA + H2O = an N-acyl-L-amino acid + a tRNA + H(+)</text>
        <dbReference type="Rhea" id="RHEA:54448"/>
        <dbReference type="Rhea" id="RHEA-COMP:10123"/>
        <dbReference type="Rhea" id="RHEA-COMP:13883"/>
        <dbReference type="ChEBI" id="CHEBI:15377"/>
        <dbReference type="ChEBI" id="CHEBI:15378"/>
        <dbReference type="ChEBI" id="CHEBI:59874"/>
        <dbReference type="ChEBI" id="CHEBI:78442"/>
        <dbReference type="ChEBI" id="CHEBI:138191"/>
        <dbReference type="EC" id="3.1.1.29"/>
    </reaction>
</comment>
<dbReference type="HAMAP" id="MF_00083">
    <property type="entry name" value="Pept_tRNA_hydro_bact"/>
    <property type="match status" value="1"/>
</dbReference>
<evidence type="ECO:0000313" key="11">
    <source>
        <dbReference type="Proteomes" id="UP000033684"/>
    </source>
</evidence>
<dbReference type="Pfam" id="PF01195">
    <property type="entry name" value="Pept_tRNA_hydro"/>
    <property type="match status" value="1"/>
</dbReference>
<evidence type="ECO:0000256" key="2">
    <source>
        <dbReference type="ARBA" id="ARBA00022555"/>
    </source>
</evidence>
<dbReference type="PANTHER" id="PTHR17224:SF1">
    <property type="entry name" value="PEPTIDYL-TRNA HYDROLASE"/>
    <property type="match status" value="1"/>
</dbReference>
<keyword evidence="11" id="KW-1185">Reference proteome</keyword>
<comment type="caution">
    <text evidence="10">The sequence shown here is derived from an EMBL/GenBank/DDBJ whole genome shotgun (WGS) entry which is preliminary data.</text>
</comment>
<dbReference type="InterPro" id="IPR018171">
    <property type="entry name" value="Pept_tRNA_hydro_CS"/>
</dbReference>
<feature type="binding site" evidence="7">
    <location>
        <position position="114"/>
    </location>
    <ligand>
        <name>tRNA</name>
        <dbReference type="ChEBI" id="CHEBI:17843"/>
    </ligand>
</feature>
<dbReference type="RefSeq" id="WP_045778183.1">
    <property type="nucleotide sequence ID" value="NZ_LAJX01000026.1"/>
</dbReference>
<gene>
    <name evidence="7" type="primary">pth</name>
    <name evidence="10" type="ORF">VZ94_03520</name>
</gene>
<evidence type="ECO:0000256" key="6">
    <source>
        <dbReference type="ARBA" id="ARBA00050038"/>
    </source>
</evidence>
<keyword evidence="2 7" id="KW-0820">tRNA-binding</keyword>
<dbReference type="NCBIfam" id="TIGR00447">
    <property type="entry name" value="pth"/>
    <property type="match status" value="1"/>
</dbReference>
<evidence type="ECO:0000313" key="10">
    <source>
        <dbReference type="EMBL" id="KJV07638.1"/>
    </source>
</evidence>
<organism evidence="10 11">
    <name type="scientific">Methylocucumis oryzae</name>
    <dbReference type="NCBI Taxonomy" id="1632867"/>
    <lineage>
        <taxon>Bacteria</taxon>
        <taxon>Pseudomonadati</taxon>
        <taxon>Pseudomonadota</taxon>
        <taxon>Gammaproteobacteria</taxon>
        <taxon>Methylococcales</taxon>
        <taxon>Methylococcaceae</taxon>
        <taxon>Methylocucumis</taxon>
    </lineage>
</organism>
<dbReference type="EC" id="3.1.1.29" evidence="1 7"/>
<reference evidence="10 11" key="2">
    <citation type="journal article" date="2016" name="Microb. Ecol.">
        <title>Genome Characteristics of a Novel Type I Methanotroph (Sn10-6) Isolated from a Flooded Indian Rice Field.</title>
        <authorList>
            <person name="Rahalkar M.C."/>
            <person name="Pandit P.S."/>
            <person name="Dhakephalkar P.K."/>
            <person name="Pore S."/>
            <person name="Arora P."/>
            <person name="Kapse N."/>
        </authorList>
    </citation>
    <scope>NUCLEOTIDE SEQUENCE [LARGE SCALE GENOMIC DNA]</scope>
    <source>
        <strain evidence="10 11">Sn10-6</strain>
    </source>
</reference>
<feature type="binding site" evidence="7">
    <location>
        <position position="15"/>
    </location>
    <ligand>
        <name>tRNA</name>
        <dbReference type="ChEBI" id="CHEBI:17843"/>
    </ligand>
</feature>
<protein>
    <recommendedName>
        <fullName evidence="6 7">Peptidyl-tRNA hydrolase</fullName>
        <shortName evidence="7">Pth</shortName>
        <ecNumber evidence="1 7">3.1.1.29</ecNumber>
    </recommendedName>
</protein>
<feature type="site" description="Stabilizes the basic form of H active site to accept a proton" evidence="7">
    <location>
        <position position="93"/>
    </location>
</feature>
<evidence type="ECO:0000256" key="4">
    <source>
        <dbReference type="ARBA" id="ARBA00022884"/>
    </source>
</evidence>
<keyword evidence="4 7" id="KW-0694">RNA-binding</keyword>
<evidence type="ECO:0000256" key="1">
    <source>
        <dbReference type="ARBA" id="ARBA00013260"/>
    </source>
</evidence>
<comment type="similarity">
    <text evidence="5 7 9">Belongs to the PTH family.</text>
</comment>
<dbReference type="Proteomes" id="UP000033684">
    <property type="component" value="Unassembled WGS sequence"/>
</dbReference>
<evidence type="ECO:0000256" key="7">
    <source>
        <dbReference type="HAMAP-Rule" id="MF_00083"/>
    </source>
</evidence>
<dbReference type="CDD" id="cd00462">
    <property type="entry name" value="PTH"/>
    <property type="match status" value="1"/>
</dbReference>
<keyword evidence="7" id="KW-0963">Cytoplasm</keyword>
<dbReference type="InterPro" id="IPR001328">
    <property type="entry name" value="Pept_tRNA_hydro"/>
</dbReference>
<evidence type="ECO:0000256" key="8">
    <source>
        <dbReference type="RuleBase" id="RU000673"/>
    </source>
</evidence>
<evidence type="ECO:0000256" key="5">
    <source>
        <dbReference type="ARBA" id="ARBA00038063"/>
    </source>
</evidence>
<dbReference type="GO" id="GO:0000049">
    <property type="term" value="F:tRNA binding"/>
    <property type="evidence" value="ECO:0007669"/>
    <property type="project" value="UniProtKB-UniRule"/>
</dbReference>
<dbReference type="PROSITE" id="PS01196">
    <property type="entry name" value="PEPT_TRNA_HYDROL_2"/>
    <property type="match status" value="1"/>
</dbReference>
<dbReference type="GO" id="GO:0006515">
    <property type="term" value="P:protein quality control for misfolded or incompletely synthesized proteins"/>
    <property type="evidence" value="ECO:0007669"/>
    <property type="project" value="UniProtKB-UniRule"/>
</dbReference>
<dbReference type="GO" id="GO:0072344">
    <property type="term" value="P:rescue of stalled ribosome"/>
    <property type="evidence" value="ECO:0007669"/>
    <property type="project" value="UniProtKB-UniRule"/>
</dbReference>
<dbReference type="InterPro" id="IPR036416">
    <property type="entry name" value="Pept_tRNA_hydro_sf"/>
</dbReference>
<sequence length="187" mass="20581">MIKLLVGLGNPGRQYEKTRHNVGFLFLDKVFASYGSAWNVESKFQGIMAECSVADNKLLLLKPQTFMNRSGLSVGQVLRYFKLSIDQVLVIHDELDLSVGVSRLKKGGGHAGHNGLRDIIQHLGSNDFYRMRIGIGRPASGISVADYVLSAPMKEDMDMLNGVLDEVLSYLPQIVAGDISVVMNKLN</sequence>
<dbReference type="PANTHER" id="PTHR17224">
    <property type="entry name" value="PEPTIDYL-TRNA HYDROLASE"/>
    <property type="match status" value="1"/>
</dbReference>
<evidence type="ECO:0000256" key="9">
    <source>
        <dbReference type="RuleBase" id="RU004320"/>
    </source>
</evidence>
<feature type="site" description="Discriminates between blocked and unblocked aminoacyl-tRNA" evidence="7">
    <location>
        <position position="10"/>
    </location>
</feature>
<dbReference type="AlphaFoldDB" id="A0A0F3IMB1"/>
<reference evidence="11" key="1">
    <citation type="submission" date="2015-03" db="EMBL/GenBank/DDBJ databases">
        <title>Draft genome sequence of a novel methanotroph (Sn10-6) isolated from flooded ricefield rhizosphere in India.</title>
        <authorList>
            <person name="Pandit P.S."/>
            <person name="Pore S.D."/>
            <person name="Arora P."/>
            <person name="Kapse N.G."/>
            <person name="Dhakephalkar P.K."/>
            <person name="Rahalkar M.C."/>
        </authorList>
    </citation>
    <scope>NUCLEOTIDE SEQUENCE [LARGE SCALE GENOMIC DNA]</scope>
    <source>
        <strain evidence="11">Sn10-6</strain>
    </source>
</reference>
<name>A0A0F3IMB1_9GAMM</name>
<dbReference type="PROSITE" id="PS01195">
    <property type="entry name" value="PEPT_TRNA_HYDROL_1"/>
    <property type="match status" value="1"/>
</dbReference>
<dbReference type="EMBL" id="LAJX01000026">
    <property type="protein sequence ID" value="KJV07638.1"/>
    <property type="molecule type" value="Genomic_DNA"/>
</dbReference>
<accession>A0A0F3IMB1</accession>